<sequence length="97" mass="11130">MEISYLDKQEGYENSAPQRTGKQGRGWRGRRPSGAVQGTISEQLDRVHSLSWAQSSQCLELMVFLPRNLFLQELAKKMTEIKEKSNMYKIDMGIPPK</sequence>
<accession>A0A6D2I3I2</accession>
<dbReference type="Proteomes" id="UP000467841">
    <property type="component" value="Unassembled WGS sequence"/>
</dbReference>
<feature type="compositionally biased region" description="Basic and acidic residues" evidence="1">
    <location>
        <begin position="1"/>
        <end position="11"/>
    </location>
</feature>
<evidence type="ECO:0000313" key="2">
    <source>
        <dbReference type="EMBL" id="CAA7024180.1"/>
    </source>
</evidence>
<proteinExistence type="predicted"/>
<dbReference type="EMBL" id="CACVBM020000876">
    <property type="protein sequence ID" value="CAA7024180.1"/>
    <property type="molecule type" value="Genomic_DNA"/>
</dbReference>
<feature type="region of interest" description="Disordered" evidence="1">
    <location>
        <begin position="1"/>
        <end position="35"/>
    </location>
</feature>
<organism evidence="2 3">
    <name type="scientific">Microthlaspi erraticum</name>
    <dbReference type="NCBI Taxonomy" id="1685480"/>
    <lineage>
        <taxon>Eukaryota</taxon>
        <taxon>Viridiplantae</taxon>
        <taxon>Streptophyta</taxon>
        <taxon>Embryophyta</taxon>
        <taxon>Tracheophyta</taxon>
        <taxon>Spermatophyta</taxon>
        <taxon>Magnoliopsida</taxon>
        <taxon>eudicotyledons</taxon>
        <taxon>Gunneridae</taxon>
        <taxon>Pentapetalae</taxon>
        <taxon>rosids</taxon>
        <taxon>malvids</taxon>
        <taxon>Brassicales</taxon>
        <taxon>Brassicaceae</taxon>
        <taxon>Coluteocarpeae</taxon>
        <taxon>Microthlaspi</taxon>
    </lineage>
</organism>
<evidence type="ECO:0000313" key="3">
    <source>
        <dbReference type="Proteomes" id="UP000467841"/>
    </source>
</evidence>
<gene>
    <name evidence="2" type="ORF">MERR_LOCUS11415</name>
</gene>
<comment type="caution">
    <text evidence="2">The sequence shown here is derived from an EMBL/GenBank/DDBJ whole genome shotgun (WGS) entry which is preliminary data.</text>
</comment>
<protein>
    <submittedName>
        <fullName evidence="2">Uncharacterized protein</fullName>
    </submittedName>
</protein>
<reference evidence="2" key="1">
    <citation type="submission" date="2020-01" db="EMBL/GenBank/DDBJ databases">
        <authorList>
            <person name="Mishra B."/>
        </authorList>
    </citation>
    <scope>NUCLEOTIDE SEQUENCE [LARGE SCALE GENOMIC DNA]</scope>
</reference>
<name>A0A6D2I3I2_9BRAS</name>
<keyword evidence="3" id="KW-1185">Reference proteome</keyword>
<dbReference type="AlphaFoldDB" id="A0A6D2I3I2"/>
<evidence type="ECO:0000256" key="1">
    <source>
        <dbReference type="SAM" id="MobiDB-lite"/>
    </source>
</evidence>